<dbReference type="GO" id="GO:0006355">
    <property type="term" value="P:regulation of DNA-templated transcription"/>
    <property type="evidence" value="ECO:0007669"/>
    <property type="project" value="UniProtKB-UniRule"/>
</dbReference>
<comment type="similarity">
    <text evidence="6">Belongs to the biotin--protein ligase family.</text>
</comment>
<keyword evidence="4 6" id="KW-0092">Biotin</keyword>
<dbReference type="RefSeq" id="WP_104004665.1">
    <property type="nucleotide sequence ID" value="NZ_FNVQ01000004.1"/>
</dbReference>
<dbReference type="InterPro" id="IPR030855">
    <property type="entry name" value="Bifunct_BirA"/>
</dbReference>
<dbReference type="EC" id="6.3.4.15" evidence="6"/>
<accession>A0A1H6CY11</accession>
<dbReference type="SUPFAM" id="SSF55681">
    <property type="entry name" value="Class II aaRS and biotin synthetases"/>
    <property type="match status" value="1"/>
</dbReference>
<dbReference type="Gene3D" id="2.30.30.100">
    <property type="match status" value="1"/>
</dbReference>
<evidence type="ECO:0000256" key="6">
    <source>
        <dbReference type="HAMAP-Rule" id="MF_00978"/>
    </source>
</evidence>
<feature type="domain" description="BPL/LPL catalytic" evidence="7">
    <location>
        <begin position="57"/>
        <end position="257"/>
    </location>
</feature>
<dbReference type="InterPro" id="IPR036390">
    <property type="entry name" value="WH_DNA-bd_sf"/>
</dbReference>
<dbReference type="GO" id="GO:0005524">
    <property type="term" value="F:ATP binding"/>
    <property type="evidence" value="ECO:0007669"/>
    <property type="project" value="UniProtKB-UniRule"/>
</dbReference>
<name>A0A1H6CY11_9GAMM</name>
<dbReference type="Proteomes" id="UP000236745">
    <property type="component" value="Unassembled WGS sequence"/>
</dbReference>
<dbReference type="Pfam" id="PF02237">
    <property type="entry name" value="BPL_C"/>
    <property type="match status" value="1"/>
</dbReference>
<evidence type="ECO:0000256" key="1">
    <source>
        <dbReference type="ARBA" id="ARBA00022598"/>
    </source>
</evidence>
<evidence type="ECO:0000256" key="3">
    <source>
        <dbReference type="ARBA" id="ARBA00022840"/>
    </source>
</evidence>
<dbReference type="Pfam" id="PF08279">
    <property type="entry name" value="HTH_11"/>
    <property type="match status" value="1"/>
</dbReference>
<dbReference type="SUPFAM" id="SSF50037">
    <property type="entry name" value="C-terminal domain of transcriptional repressors"/>
    <property type="match status" value="1"/>
</dbReference>
<feature type="DNA-binding region" description="H-T-H motif" evidence="6">
    <location>
        <begin position="18"/>
        <end position="37"/>
    </location>
</feature>
<dbReference type="NCBIfam" id="TIGR00121">
    <property type="entry name" value="birA_ligase"/>
    <property type="match status" value="1"/>
</dbReference>
<dbReference type="AlphaFoldDB" id="A0A1H6CY11"/>
<dbReference type="InterPro" id="IPR003142">
    <property type="entry name" value="BPL_C"/>
</dbReference>
<dbReference type="InterPro" id="IPR008988">
    <property type="entry name" value="Transcriptional_repressor_C"/>
</dbReference>
<evidence type="ECO:0000313" key="8">
    <source>
        <dbReference type="EMBL" id="SEG77697.1"/>
    </source>
</evidence>
<sequence>MSLTKLLNLMADGAFHSGRELGEALGVSRSAVWKQIQRIEMLGIEVYSVKGRGYRIPAGLDLLDLERFSDQLSSPASDRLEEVVFEGEVASTNVLALQALNRGCRSGLFAAEYQAKGRGRRGRDWVSPYAANLCFSLAWRFSAGVAALEGLSLAVGVALRRGLARVGVNGVQLKWPNDLLSDGRKLAGILIEISGDAAGECQVVIGVGVNVSMPAAQADKVTQPFVDVASLTDNHPGRNALLAVLVEELLETLDSFERDGFGALREEWQEANAHRDSRIRLISGQDEVDGICRGVDESGALLLESGGQIRSYYGGEVSLRAME</sequence>
<keyword evidence="6" id="KW-0804">Transcription</keyword>
<keyword evidence="6" id="KW-0805">Transcription regulation</keyword>
<keyword evidence="1 6" id="KW-0436">Ligase</keyword>
<evidence type="ECO:0000256" key="4">
    <source>
        <dbReference type="ARBA" id="ARBA00023267"/>
    </source>
</evidence>
<dbReference type="GO" id="GO:0004077">
    <property type="term" value="F:biotin--[biotin carboxyl-carrier protein] ligase activity"/>
    <property type="evidence" value="ECO:0007669"/>
    <property type="project" value="UniProtKB-UniRule"/>
</dbReference>
<keyword evidence="2 6" id="KW-0547">Nucleotide-binding</keyword>
<dbReference type="InterPro" id="IPR004143">
    <property type="entry name" value="BPL_LPL_catalytic"/>
</dbReference>
<dbReference type="Gene3D" id="1.10.10.10">
    <property type="entry name" value="Winged helix-like DNA-binding domain superfamily/Winged helix DNA-binding domain"/>
    <property type="match status" value="1"/>
</dbReference>
<dbReference type="Gene3D" id="3.30.930.10">
    <property type="entry name" value="Bira Bifunctional Protein, Domain 2"/>
    <property type="match status" value="1"/>
</dbReference>
<evidence type="ECO:0000256" key="5">
    <source>
        <dbReference type="ARBA" id="ARBA00047846"/>
    </source>
</evidence>
<evidence type="ECO:0000313" key="9">
    <source>
        <dbReference type="Proteomes" id="UP000236745"/>
    </source>
</evidence>
<feature type="binding site" evidence="6">
    <location>
        <begin position="118"/>
        <end position="120"/>
    </location>
    <ligand>
        <name>biotin</name>
        <dbReference type="ChEBI" id="CHEBI:57586"/>
    </ligand>
</feature>
<comment type="catalytic activity">
    <reaction evidence="5 6">
        <text>biotin + L-lysyl-[protein] + ATP = N(6)-biotinyl-L-lysyl-[protein] + AMP + diphosphate + H(+)</text>
        <dbReference type="Rhea" id="RHEA:11756"/>
        <dbReference type="Rhea" id="RHEA-COMP:9752"/>
        <dbReference type="Rhea" id="RHEA-COMP:10505"/>
        <dbReference type="ChEBI" id="CHEBI:15378"/>
        <dbReference type="ChEBI" id="CHEBI:29969"/>
        <dbReference type="ChEBI" id="CHEBI:30616"/>
        <dbReference type="ChEBI" id="CHEBI:33019"/>
        <dbReference type="ChEBI" id="CHEBI:57586"/>
        <dbReference type="ChEBI" id="CHEBI:83144"/>
        <dbReference type="ChEBI" id="CHEBI:456215"/>
        <dbReference type="EC" id="6.3.4.15"/>
    </reaction>
</comment>
<keyword evidence="3 6" id="KW-0067">ATP-binding</keyword>
<dbReference type="GO" id="GO:0003677">
    <property type="term" value="F:DNA binding"/>
    <property type="evidence" value="ECO:0007669"/>
    <property type="project" value="UniProtKB-UniRule"/>
</dbReference>
<dbReference type="PANTHER" id="PTHR12835">
    <property type="entry name" value="BIOTIN PROTEIN LIGASE"/>
    <property type="match status" value="1"/>
</dbReference>
<keyword evidence="9" id="KW-1185">Reference proteome</keyword>
<keyword evidence="6" id="KW-0678">Repressor</keyword>
<dbReference type="InterPro" id="IPR045864">
    <property type="entry name" value="aa-tRNA-synth_II/BPL/LPL"/>
</dbReference>
<feature type="binding site" evidence="6">
    <location>
        <begin position="91"/>
        <end position="93"/>
    </location>
    <ligand>
        <name>biotin</name>
        <dbReference type="ChEBI" id="CHEBI:57586"/>
    </ligand>
</feature>
<keyword evidence="6" id="KW-0238">DNA-binding</keyword>
<dbReference type="Pfam" id="PF03099">
    <property type="entry name" value="BPL_LplA_LipB"/>
    <property type="match status" value="1"/>
</dbReference>
<feature type="binding site" evidence="6">
    <location>
        <position position="185"/>
    </location>
    <ligand>
        <name>biotin</name>
        <dbReference type="ChEBI" id="CHEBI:57586"/>
    </ligand>
</feature>
<dbReference type="GO" id="GO:0005737">
    <property type="term" value="C:cytoplasm"/>
    <property type="evidence" value="ECO:0007669"/>
    <property type="project" value="TreeGrafter"/>
</dbReference>
<dbReference type="PROSITE" id="PS51733">
    <property type="entry name" value="BPL_LPL_CATALYTIC"/>
    <property type="match status" value="1"/>
</dbReference>
<dbReference type="HAMAP" id="MF_00978">
    <property type="entry name" value="Bifunct_BirA"/>
    <property type="match status" value="1"/>
</dbReference>
<proteinExistence type="inferred from homology"/>
<dbReference type="InterPro" id="IPR004408">
    <property type="entry name" value="Biotin_CoA_COase_ligase"/>
</dbReference>
<evidence type="ECO:0000259" key="7">
    <source>
        <dbReference type="PROSITE" id="PS51733"/>
    </source>
</evidence>
<dbReference type="NCBIfam" id="NF008847">
    <property type="entry name" value="PRK11886.1-2"/>
    <property type="match status" value="1"/>
</dbReference>
<dbReference type="CDD" id="cd16442">
    <property type="entry name" value="BPL"/>
    <property type="match status" value="1"/>
</dbReference>
<evidence type="ECO:0000256" key="2">
    <source>
        <dbReference type="ARBA" id="ARBA00022741"/>
    </source>
</evidence>
<dbReference type="InterPro" id="IPR013196">
    <property type="entry name" value="HTH_11"/>
</dbReference>
<comment type="function">
    <text evidence="6">Acts both as a biotin--[acetyl-CoA-carboxylase] ligase and a biotin-operon repressor. In the presence of ATP, BirA activates biotin to form the BirA-biotinyl-5'-adenylate (BirA-bio-5'-AMP or holoBirA) complex. HoloBirA can either transfer the biotinyl moiety to the biotin carboxyl carrier protein (BCCP) subunit of acetyl-CoA carboxylase, or bind to the biotin operator site and inhibit transcription of the operon.</text>
</comment>
<organism evidence="8 9">
    <name type="scientific">Marinobacterium lutimaris</name>
    <dbReference type="NCBI Taxonomy" id="568106"/>
    <lineage>
        <taxon>Bacteria</taxon>
        <taxon>Pseudomonadati</taxon>
        <taxon>Pseudomonadota</taxon>
        <taxon>Gammaproteobacteria</taxon>
        <taxon>Oceanospirillales</taxon>
        <taxon>Oceanospirillaceae</taxon>
        <taxon>Marinobacterium</taxon>
    </lineage>
</organism>
<gene>
    <name evidence="6" type="primary">birA</name>
    <name evidence="8" type="ORF">SAMN05444390_104289</name>
</gene>
<dbReference type="InterPro" id="IPR036388">
    <property type="entry name" value="WH-like_DNA-bd_sf"/>
</dbReference>
<protein>
    <recommendedName>
        <fullName evidence="6">Bifunctional ligase/repressor BirA</fullName>
    </recommendedName>
    <alternativeName>
        <fullName evidence="6">Biotin operon repressor</fullName>
    </alternativeName>
    <alternativeName>
        <fullName evidence="6">Biotin--[acetyl-CoA-carboxylase] ligase</fullName>
        <ecNumber evidence="6">6.3.4.15</ecNumber>
    </alternativeName>
    <alternativeName>
        <fullName evidence="6">Biotin--protein ligase</fullName>
    </alternativeName>
    <alternativeName>
        <fullName evidence="6">Biotin-[acetyl-CoA carboxylase] synthetase</fullName>
    </alternativeName>
</protein>
<dbReference type="PANTHER" id="PTHR12835:SF5">
    <property type="entry name" value="BIOTIN--PROTEIN LIGASE"/>
    <property type="match status" value="1"/>
</dbReference>
<feature type="binding site" evidence="6">
    <location>
        <position position="114"/>
    </location>
    <ligand>
        <name>biotin</name>
        <dbReference type="ChEBI" id="CHEBI:57586"/>
    </ligand>
</feature>
<reference evidence="8 9" key="1">
    <citation type="submission" date="2016-10" db="EMBL/GenBank/DDBJ databases">
        <authorList>
            <person name="de Groot N.N."/>
        </authorList>
    </citation>
    <scope>NUCLEOTIDE SEQUENCE [LARGE SCALE GENOMIC DNA]</scope>
    <source>
        <strain evidence="8 9">DSM 22012</strain>
    </source>
</reference>
<dbReference type="SUPFAM" id="SSF46785">
    <property type="entry name" value="Winged helix' DNA-binding domain"/>
    <property type="match status" value="1"/>
</dbReference>
<dbReference type="EMBL" id="FNVQ01000004">
    <property type="protein sequence ID" value="SEG77697.1"/>
    <property type="molecule type" value="Genomic_DNA"/>
</dbReference>
<dbReference type="OrthoDB" id="9807064at2"/>